<dbReference type="STRING" id="1344416.A0A139A0J1"/>
<evidence type="ECO:0000256" key="2">
    <source>
        <dbReference type="SAM" id="MobiDB-lite"/>
    </source>
</evidence>
<dbReference type="Gene3D" id="1.20.1050.10">
    <property type="match status" value="1"/>
</dbReference>
<dbReference type="EMBL" id="KQ965838">
    <property type="protein sequence ID" value="KXS10055.1"/>
    <property type="molecule type" value="Genomic_DNA"/>
</dbReference>
<dbReference type="GO" id="GO:0016034">
    <property type="term" value="F:maleylacetoacetate isomerase activity"/>
    <property type="evidence" value="ECO:0007669"/>
    <property type="project" value="TreeGrafter"/>
</dbReference>
<dbReference type="InterPro" id="IPR040079">
    <property type="entry name" value="Glutathione_S-Trfase"/>
</dbReference>
<dbReference type="OMA" id="VYNAHRF"/>
<evidence type="ECO:0000313" key="6">
    <source>
        <dbReference type="Proteomes" id="UP000070544"/>
    </source>
</evidence>
<dbReference type="SFLD" id="SFLDG00358">
    <property type="entry name" value="Main_(cytGST)"/>
    <property type="match status" value="1"/>
</dbReference>
<dbReference type="InterPro" id="IPR036282">
    <property type="entry name" value="Glutathione-S-Trfase_C_sf"/>
</dbReference>
<feature type="domain" description="GST N-terminal" evidence="3">
    <location>
        <begin position="8"/>
        <end position="102"/>
    </location>
</feature>
<keyword evidence="5" id="KW-0413">Isomerase</keyword>
<dbReference type="PROSITE" id="PS50404">
    <property type="entry name" value="GST_NTER"/>
    <property type="match status" value="1"/>
</dbReference>
<evidence type="ECO:0000256" key="1">
    <source>
        <dbReference type="ARBA" id="ARBA00010007"/>
    </source>
</evidence>
<feature type="region of interest" description="Disordered" evidence="2">
    <location>
        <begin position="225"/>
        <end position="245"/>
    </location>
</feature>
<keyword evidence="6" id="KW-1185">Reference proteome</keyword>
<name>A0A139A0J1_GONPJ</name>
<dbReference type="GO" id="GO:0004364">
    <property type="term" value="F:glutathione transferase activity"/>
    <property type="evidence" value="ECO:0007669"/>
    <property type="project" value="TreeGrafter"/>
</dbReference>
<dbReference type="GO" id="GO:0006749">
    <property type="term" value="P:glutathione metabolic process"/>
    <property type="evidence" value="ECO:0007669"/>
    <property type="project" value="TreeGrafter"/>
</dbReference>
<accession>A0A139A0J1</accession>
<dbReference type="InterPro" id="IPR004045">
    <property type="entry name" value="Glutathione_S-Trfase_N"/>
</dbReference>
<dbReference type="SFLD" id="SFLDS00019">
    <property type="entry name" value="Glutathione_Transferase_(cytos"/>
    <property type="match status" value="1"/>
</dbReference>
<evidence type="ECO:0000313" key="5">
    <source>
        <dbReference type="EMBL" id="KXS10055.1"/>
    </source>
</evidence>
<reference evidence="5 6" key="1">
    <citation type="journal article" date="2015" name="Genome Biol. Evol.">
        <title>Phylogenomic analyses indicate that early fungi evolved digesting cell walls of algal ancestors of land plants.</title>
        <authorList>
            <person name="Chang Y."/>
            <person name="Wang S."/>
            <person name="Sekimoto S."/>
            <person name="Aerts A.L."/>
            <person name="Choi C."/>
            <person name="Clum A."/>
            <person name="LaButti K.M."/>
            <person name="Lindquist E.A."/>
            <person name="Yee Ngan C."/>
            <person name="Ohm R.A."/>
            <person name="Salamov A.A."/>
            <person name="Grigoriev I.V."/>
            <person name="Spatafora J.W."/>
            <person name="Berbee M.L."/>
        </authorList>
    </citation>
    <scope>NUCLEOTIDE SEQUENCE [LARGE SCALE GENOMIC DNA]</scope>
    <source>
        <strain evidence="5 6">JEL478</strain>
    </source>
</reference>
<dbReference type="InterPro" id="IPR004046">
    <property type="entry name" value="GST_C"/>
</dbReference>
<dbReference type="GO" id="GO:0005739">
    <property type="term" value="C:mitochondrion"/>
    <property type="evidence" value="ECO:0007669"/>
    <property type="project" value="TreeGrafter"/>
</dbReference>
<dbReference type="SUPFAM" id="SSF47616">
    <property type="entry name" value="GST C-terminal domain-like"/>
    <property type="match status" value="1"/>
</dbReference>
<organism evidence="5 6">
    <name type="scientific">Gonapodya prolifera (strain JEL478)</name>
    <name type="common">Monoblepharis prolifera</name>
    <dbReference type="NCBI Taxonomy" id="1344416"/>
    <lineage>
        <taxon>Eukaryota</taxon>
        <taxon>Fungi</taxon>
        <taxon>Fungi incertae sedis</taxon>
        <taxon>Chytridiomycota</taxon>
        <taxon>Chytridiomycota incertae sedis</taxon>
        <taxon>Monoblepharidomycetes</taxon>
        <taxon>Monoblepharidales</taxon>
        <taxon>Gonapodyaceae</taxon>
        <taxon>Gonapodya</taxon>
    </lineage>
</organism>
<proteinExistence type="inferred from homology"/>
<gene>
    <name evidence="5" type="ORF">M427DRAFT_116469</name>
</gene>
<dbReference type="InterPro" id="IPR034330">
    <property type="entry name" value="GST_Zeta_C"/>
</dbReference>
<dbReference type="NCBIfam" id="TIGR01262">
    <property type="entry name" value="maiA"/>
    <property type="match status" value="1"/>
</dbReference>
<dbReference type="OrthoDB" id="202840at2759"/>
<evidence type="ECO:0000259" key="3">
    <source>
        <dbReference type="PROSITE" id="PS50404"/>
    </source>
</evidence>
<dbReference type="Pfam" id="PF13409">
    <property type="entry name" value="GST_N_2"/>
    <property type="match status" value="1"/>
</dbReference>
<dbReference type="FunFam" id="1.20.1050.10:FF:000010">
    <property type="entry name" value="Maleylacetoacetate isomerase isoform 1"/>
    <property type="match status" value="1"/>
</dbReference>
<protein>
    <submittedName>
        <fullName evidence="5">Putative maleylacetoacetate isomerase 2</fullName>
    </submittedName>
</protein>
<dbReference type="Pfam" id="PF14497">
    <property type="entry name" value="GST_C_3"/>
    <property type="match status" value="1"/>
</dbReference>
<dbReference type="GO" id="GO:0006559">
    <property type="term" value="P:L-phenylalanine catabolic process"/>
    <property type="evidence" value="ECO:0007669"/>
    <property type="project" value="TreeGrafter"/>
</dbReference>
<dbReference type="Proteomes" id="UP000070544">
    <property type="component" value="Unassembled WGS sequence"/>
</dbReference>
<sequence length="245" mass="27325">MSSSSQDQQILLYGYFRSTAAWRVRLALTLKGIPFDQKFINLVKGEQNEPSYKEINPNRVLPSLVISTTSSAAAASSSPSRHVLNQSPAILEFIEEYFPDHGPKLLPNDLFERQQVRSIVSLVCCDIHPVQNLRVQVKLFGKDAAAREDYAKWAIGIGFDALELTLEKTAGKYCVGDTLSLADLCVVPMAFNAYRNNVSMDVYPTIARIYRECHQLEAFRSCHPKKQPDCPAEGKVGDETAGLVW</sequence>
<dbReference type="SUPFAM" id="SSF52833">
    <property type="entry name" value="Thioredoxin-like"/>
    <property type="match status" value="1"/>
</dbReference>
<dbReference type="InterPro" id="IPR005955">
    <property type="entry name" value="GST_Zeta"/>
</dbReference>
<dbReference type="AlphaFoldDB" id="A0A139A0J1"/>
<dbReference type="Gene3D" id="3.40.30.10">
    <property type="entry name" value="Glutaredoxin"/>
    <property type="match status" value="1"/>
</dbReference>
<dbReference type="InterPro" id="IPR010987">
    <property type="entry name" value="Glutathione-S-Trfase_C-like"/>
</dbReference>
<feature type="domain" description="GST C-terminal" evidence="4">
    <location>
        <begin position="109"/>
        <end position="232"/>
    </location>
</feature>
<evidence type="ECO:0000259" key="4">
    <source>
        <dbReference type="PROSITE" id="PS50405"/>
    </source>
</evidence>
<dbReference type="PANTHER" id="PTHR42673">
    <property type="entry name" value="MALEYLACETOACETATE ISOMERASE"/>
    <property type="match status" value="1"/>
</dbReference>
<dbReference type="InterPro" id="IPR036249">
    <property type="entry name" value="Thioredoxin-like_sf"/>
</dbReference>
<dbReference type="PROSITE" id="PS50405">
    <property type="entry name" value="GST_CTER"/>
    <property type="match status" value="1"/>
</dbReference>
<comment type="similarity">
    <text evidence="1">Belongs to the GST superfamily. Zeta family.</text>
</comment>
<dbReference type="PANTHER" id="PTHR42673:SF4">
    <property type="entry name" value="MALEYLACETOACETATE ISOMERASE"/>
    <property type="match status" value="1"/>
</dbReference>
<dbReference type="CDD" id="cd03191">
    <property type="entry name" value="GST_C_Zeta"/>
    <property type="match status" value="1"/>
</dbReference>